<gene>
    <name evidence="1" type="ORF">CTRU02_211655</name>
</gene>
<dbReference type="EMBL" id="VUJX02000008">
    <property type="protein sequence ID" value="KAL0932692.1"/>
    <property type="molecule type" value="Genomic_DNA"/>
</dbReference>
<dbReference type="Proteomes" id="UP000805649">
    <property type="component" value="Unassembled WGS sequence"/>
</dbReference>
<protein>
    <submittedName>
        <fullName evidence="1">Uncharacterized protein</fullName>
    </submittedName>
</protein>
<accession>A0ACC3YLL1</accession>
<name>A0ACC3YLL1_COLTU</name>
<sequence length="498" mass="55839">MDSLKSVEPQMENLSLVDTEAMSLESLPTEIIHRIASYCEVKDIHNLTSVSQALNTSCSNPYVFQAQFCRHAPNPETEAVRDHFALAPLINAAITTIYPAKAPNQPRPEARTIWSHLAVVAPRLPDLSDELDELMLPYRAVSFQPAGGLKFPTAEFLQKTRSLVGTFSTFAVLGCKVIVSFWSPSLIIFANEETDIPAIDLGVAAAIPGLLIALTEPHNWSIHVYSETGMDLLVRQQAFCLALGLMQTQVLNNMGVMTYHLSMMATWDKEDTAFFKFKQSWEGRQTIAMLAQAVLAHLLRSSIPGRPVSTYLPSPRKLPFATWHGTGEVVLALPNPALPDTVQRRISAFSSSDAWHRWNRAYVRHLADKLEEGEWYGYFTWDTARSETTFLETGPIENIHFKLGDKKSPKQTVDDNVLLVRADGCKEPAGTFTFDGEFHKESQSIVLRKIHPDGIEYNFRGWFTPLGIAGTLDPSPWGMPGWFWLWKKEWMSEAESSL</sequence>
<reference evidence="1 2" key="1">
    <citation type="journal article" date="2020" name="Phytopathology">
        <title>Genome Sequence Resources of Colletotrichum truncatum, C. plurivorum, C. musicola, and C. sojae: Four Species Pathogenic to Soybean (Glycine max).</title>
        <authorList>
            <person name="Rogerio F."/>
            <person name="Boufleur T.R."/>
            <person name="Ciampi-Guillardi M."/>
            <person name="Sukno S.A."/>
            <person name="Thon M.R."/>
            <person name="Massola Junior N.S."/>
            <person name="Baroncelli R."/>
        </authorList>
    </citation>
    <scope>NUCLEOTIDE SEQUENCE [LARGE SCALE GENOMIC DNA]</scope>
    <source>
        <strain evidence="1 2">CMES1059</strain>
    </source>
</reference>
<evidence type="ECO:0000313" key="2">
    <source>
        <dbReference type="Proteomes" id="UP000805649"/>
    </source>
</evidence>
<evidence type="ECO:0000313" key="1">
    <source>
        <dbReference type="EMBL" id="KAL0932692.1"/>
    </source>
</evidence>
<keyword evidence="2" id="KW-1185">Reference proteome</keyword>
<proteinExistence type="predicted"/>
<comment type="caution">
    <text evidence="1">The sequence shown here is derived from an EMBL/GenBank/DDBJ whole genome shotgun (WGS) entry which is preliminary data.</text>
</comment>
<organism evidence="1 2">
    <name type="scientific">Colletotrichum truncatum</name>
    <name type="common">Anthracnose fungus</name>
    <name type="synonym">Colletotrichum capsici</name>
    <dbReference type="NCBI Taxonomy" id="5467"/>
    <lineage>
        <taxon>Eukaryota</taxon>
        <taxon>Fungi</taxon>
        <taxon>Dikarya</taxon>
        <taxon>Ascomycota</taxon>
        <taxon>Pezizomycotina</taxon>
        <taxon>Sordariomycetes</taxon>
        <taxon>Hypocreomycetidae</taxon>
        <taxon>Glomerellales</taxon>
        <taxon>Glomerellaceae</taxon>
        <taxon>Colletotrichum</taxon>
        <taxon>Colletotrichum truncatum species complex</taxon>
    </lineage>
</organism>